<comment type="caution">
    <text evidence="1">The sequence shown here is derived from an EMBL/GenBank/DDBJ whole genome shotgun (WGS) entry which is preliminary data.</text>
</comment>
<dbReference type="EMBL" id="WNKT01000020">
    <property type="protein sequence ID" value="MTW21576.1"/>
    <property type="molecule type" value="Genomic_DNA"/>
</dbReference>
<evidence type="ECO:0000313" key="2">
    <source>
        <dbReference type="Proteomes" id="UP000434044"/>
    </source>
</evidence>
<dbReference type="Proteomes" id="UP000434044">
    <property type="component" value="Unassembled WGS sequence"/>
</dbReference>
<protein>
    <submittedName>
        <fullName evidence="1">Uncharacterized protein</fullName>
    </submittedName>
</protein>
<evidence type="ECO:0000313" key="1">
    <source>
        <dbReference type="EMBL" id="MTW21576.1"/>
    </source>
</evidence>
<proteinExistence type="predicted"/>
<name>A0A6N8EFY6_9GAMM</name>
<dbReference type="OrthoDB" id="9800707at2"/>
<reference evidence="1 2" key="1">
    <citation type="submission" date="2019-11" db="EMBL/GenBank/DDBJ databases">
        <title>Whole-genome sequence of the anaerobic purple sulfur bacterium Allochromatium palmeri DSM 15591.</title>
        <authorList>
            <person name="Kyndt J.A."/>
            <person name="Meyer T.E."/>
        </authorList>
    </citation>
    <scope>NUCLEOTIDE SEQUENCE [LARGE SCALE GENOMIC DNA]</scope>
    <source>
        <strain evidence="1 2">DSM 15591</strain>
    </source>
</reference>
<sequence length="66" mass="7904">MRTFEEIKIEIEGLPHREYIKLMHWVSEHDWEMWDEEIEKDCAAGKLDFLINEALEEKAKGMLGQI</sequence>
<gene>
    <name evidence="1" type="ORF">GJ668_10795</name>
</gene>
<keyword evidence="2" id="KW-1185">Reference proteome</keyword>
<dbReference type="AlphaFoldDB" id="A0A6N8EFY6"/>
<dbReference type="RefSeq" id="WP_155450158.1">
    <property type="nucleotide sequence ID" value="NZ_WNKT01000020.1"/>
</dbReference>
<accession>A0A6N8EFY6</accession>
<organism evidence="1 2">
    <name type="scientific">Allochromatium palmeri</name>
    <dbReference type="NCBI Taxonomy" id="231048"/>
    <lineage>
        <taxon>Bacteria</taxon>
        <taxon>Pseudomonadati</taxon>
        <taxon>Pseudomonadota</taxon>
        <taxon>Gammaproteobacteria</taxon>
        <taxon>Chromatiales</taxon>
        <taxon>Chromatiaceae</taxon>
        <taxon>Allochromatium</taxon>
    </lineage>
</organism>